<keyword evidence="2 7" id="KW-0699">rRNA-binding</keyword>
<evidence type="ECO:0000259" key="9">
    <source>
        <dbReference type="PROSITE" id="PS00651"/>
    </source>
</evidence>
<reference evidence="10 11" key="1">
    <citation type="submission" date="2018-12" db="EMBL/GenBank/DDBJ databases">
        <title>Genome sequencing of Prevotella sp. KCOM 3155 (= JS262).</title>
        <authorList>
            <person name="Kook J.-K."/>
            <person name="Park S.-N."/>
            <person name="Lim Y.K."/>
        </authorList>
    </citation>
    <scope>NUCLEOTIDE SEQUENCE [LARGE SCALE GENOMIC DNA]</scope>
    <source>
        <strain evidence="10 11">KCOM 3155</strain>
    </source>
</reference>
<dbReference type="Proteomes" id="UP000278983">
    <property type="component" value="Unassembled WGS sequence"/>
</dbReference>
<evidence type="ECO:0000256" key="3">
    <source>
        <dbReference type="ARBA" id="ARBA00022884"/>
    </source>
</evidence>
<dbReference type="SUPFAM" id="SSF55653">
    <property type="entry name" value="Ribosomal protein L9 C-domain"/>
    <property type="match status" value="1"/>
</dbReference>
<comment type="function">
    <text evidence="7">Binds to the 23S rRNA.</text>
</comment>
<sequence>MEIILKEDIIGLGYKNDIVTVKKGYGRNYLIPAGKAVIASESAKKILAENLRQQAHKLAALKAAAEEKAAKLEGVSLEIEAKVAATGQLYGSVNAAKVAEALAEKGIEIDRKIITMRDIKQVGEYEAVAHFHKEVEVKIPVVVVAENAPVATPAENAEEAPIAEEEKVVAEVEVETSVEEETPAEA</sequence>
<name>A0A432LI93_9BACT</name>
<dbReference type="PROSITE" id="PS00651">
    <property type="entry name" value="RIBOSOMAL_L9"/>
    <property type="match status" value="1"/>
</dbReference>
<keyword evidence="5 7" id="KW-0687">Ribonucleoprotein</keyword>
<dbReference type="Pfam" id="PF01281">
    <property type="entry name" value="Ribosomal_L9_N"/>
    <property type="match status" value="1"/>
</dbReference>
<protein>
    <recommendedName>
        <fullName evidence="6 7">Large ribosomal subunit protein bL9</fullName>
    </recommendedName>
</protein>
<keyword evidence="3 7" id="KW-0694">RNA-binding</keyword>
<dbReference type="Gene3D" id="3.10.430.100">
    <property type="entry name" value="Ribosomal protein L9, C-terminal domain"/>
    <property type="match status" value="1"/>
</dbReference>
<dbReference type="GO" id="GO:1990904">
    <property type="term" value="C:ribonucleoprotein complex"/>
    <property type="evidence" value="ECO:0007669"/>
    <property type="project" value="UniProtKB-KW"/>
</dbReference>
<dbReference type="InterPro" id="IPR036935">
    <property type="entry name" value="Ribosomal_bL9_N_sf"/>
</dbReference>
<dbReference type="Gene3D" id="3.40.5.10">
    <property type="entry name" value="Ribosomal protein L9, N-terminal domain"/>
    <property type="match status" value="1"/>
</dbReference>
<dbReference type="InterPro" id="IPR000244">
    <property type="entry name" value="Ribosomal_bL9"/>
</dbReference>
<proteinExistence type="inferred from homology"/>
<evidence type="ECO:0000313" key="11">
    <source>
        <dbReference type="Proteomes" id="UP000278983"/>
    </source>
</evidence>
<dbReference type="HAMAP" id="MF_00503">
    <property type="entry name" value="Ribosomal_bL9"/>
    <property type="match status" value="1"/>
</dbReference>
<dbReference type="InterPro" id="IPR020594">
    <property type="entry name" value="Ribosomal_bL9_bac/chp"/>
</dbReference>
<dbReference type="OrthoDB" id="9788336at2"/>
<evidence type="ECO:0000256" key="2">
    <source>
        <dbReference type="ARBA" id="ARBA00022730"/>
    </source>
</evidence>
<comment type="caution">
    <text evidence="10">The sequence shown here is derived from an EMBL/GenBank/DDBJ whole genome shotgun (WGS) entry which is preliminary data.</text>
</comment>
<dbReference type="PANTHER" id="PTHR21368">
    <property type="entry name" value="50S RIBOSOMAL PROTEIN L9"/>
    <property type="match status" value="1"/>
</dbReference>
<dbReference type="GO" id="GO:0019843">
    <property type="term" value="F:rRNA binding"/>
    <property type="evidence" value="ECO:0007669"/>
    <property type="project" value="UniProtKB-UniRule"/>
</dbReference>
<evidence type="ECO:0000256" key="1">
    <source>
        <dbReference type="ARBA" id="ARBA00010605"/>
    </source>
</evidence>
<dbReference type="NCBIfam" id="TIGR00158">
    <property type="entry name" value="L9"/>
    <property type="match status" value="1"/>
</dbReference>
<dbReference type="GO" id="GO:0005840">
    <property type="term" value="C:ribosome"/>
    <property type="evidence" value="ECO:0007669"/>
    <property type="project" value="UniProtKB-KW"/>
</dbReference>
<keyword evidence="11" id="KW-1185">Reference proteome</keyword>
<dbReference type="GO" id="GO:0003735">
    <property type="term" value="F:structural constituent of ribosome"/>
    <property type="evidence" value="ECO:0007669"/>
    <property type="project" value="InterPro"/>
</dbReference>
<dbReference type="InterPro" id="IPR009027">
    <property type="entry name" value="Ribosomal_bL9/RNase_H1_N"/>
</dbReference>
<dbReference type="InterPro" id="IPR036791">
    <property type="entry name" value="Ribosomal_bL9_C_sf"/>
</dbReference>
<evidence type="ECO:0000256" key="8">
    <source>
        <dbReference type="SAM" id="MobiDB-lite"/>
    </source>
</evidence>
<feature type="compositionally biased region" description="Acidic residues" evidence="8">
    <location>
        <begin position="172"/>
        <end position="186"/>
    </location>
</feature>
<dbReference type="GO" id="GO:0006412">
    <property type="term" value="P:translation"/>
    <property type="evidence" value="ECO:0007669"/>
    <property type="project" value="UniProtKB-UniRule"/>
</dbReference>
<gene>
    <name evidence="7" type="primary">rplI</name>
    <name evidence="10" type="ORF">EHV08_03390</name>
</gene>
<feature type="region of interest" description="Disordered" evidence="8">
    <location>
        <begin position="153"/>
        <end position="186"/>
    </location>
</feature>
<evidence type="ECO:0000313" key="10">
    <source>
        <dbReference type="EMBL" id="RUL58905.1"/>
    </source>
</evidence>
<dbReference type="InterPro" id="IPR020070">
    <property type="entry name" value="Ribosomal_bL9_N"/>
</dbReference>
<comment type="similarity">
    <text evidence="1 7">Belongs to the bacterial ribosomal protein bL9 family.</text>
</comment>
<dbReference type="EMBL" id="RYYU01000001">
    <property type="protein sequence ID" value="RUL58905.1"/>
    <property type="molecule type" value="Genomic_DNA"/>
</dbReference>
<dbReference type="SUPFAM" id="SSF55658">
    <property type="entry name" value="L9 N-domain-like"/>
    <property type="match status" value="1"/>
</dbReference>
<accession>A0A432LI93</accession>
<dbReference type="RefSeq" id="WP_126677984.1">
    <property type="nucleotide sequence ID" value="NZ_RYYU01000001.1"/>
</dbReference>
<keyword evidence="4 7" id="KW-0689">Ribosomal protein</keyword>
<dbReference type="Pfam" id="PF03948">
    <property type="entry name" value="Ribosomal_L9_C"/>
    <property type="match status" value="1"/>
</dbReference>
<evidence type="ECO:0000256" key="4">
    <source>
        <dbReference type="ARBA" id="ARBA00022980"/>
    </source>
</evidence>
<organism evidence="10 11">
    <name type="scientific">Prevotella koreensis</name>
    <dbReference type="NCBI Taxonomy" id="2490854"/>
    <lineage>
        <taxon>Bacteria</taxon>
        <taxon>Pseudomonadati</taxon>
        <taxon>Bacteroidota</taxon>
        <taxon>Bacteroidia</taxon>
        <taxon>Bacteroidales</taxon>
        <taxon>Prevotellaceae</taxon>
        <taxon>Prevotella</taxon>
    </lineage>
</organism>
<evidence type="ECO:0000256" key="6">
    <source>
        <dbReference type="ARBA" id="ARBA00035292"/>
    </source>
</evidence>
<feature type="domain" description="Ribosomal protein L9" evidence="9">
    <location>
        <begin position="13"/>
        <end position="40"/>
    </location>
</feature>
<evidence type="ECO:0000256" key="7">
    <source>
        <dbReference type="HAMAP-Rule" id="MF_00503"/>
    </source>
</evidence>
<evidence type="ECO:0000256" key="5">
    <source>
        <dbReference type="ARBA" id="ARBA00023274"/>
    </source>
</evidence>
<dbReference type="AlphaFoldDB" id="A0A432LI93"/>
<dbReference type="InterPro" id="IPR020069">
    <property type="entry name" value="Ribosomal_bL9_C"/>
</dbReference>